<dbReference type="EMBL" id="LC738871">
    <property type="protein sequence ID" value="BDT62074.1"/>
    <property type="molecule type" value="Genomic_DNA"/>
</dbReference>
<organism evidence="1">
    <name type="scientific">Penaeus monodon majanivirus B</name>
    <dbReference type="NCBI Taxonomy" id="2984272"/>
    <lineage>
        <taxon>Viruses</taxon>
        <taxon>Viruses incertae sedis</taxon>
        <taxon>Naldaviricetes</taxon>
        <taxon>Nimaviridae</taxon>
    </lineage>
</organism>
<reference evidence="1" key="1">
    <citation type="submission" date="2022-10" db="EMBL/GenBank/DDBJ databases">
        <title>Genome sequences of endogenous nimaviruses in decapod crustaceans.</title>
        <authorList>
            <person name="Kawato S."/>
            <person name="Nozaki R."/>
            <person name="Kondo H."/>
            <person name="Hirono I."/>
        </authorList>
    </citation>
    <scope>NUCLEOTIDE SEQUENCE</scope>
    <source>
        <strain evidence="1">Mikawa2016</strain>
    </source>
</reference>
<name>A0A9C7C5F3_9VIRU</name>
<sequence length="211" mass="25021">MNSTILYQKKMELLLDVFDSGIDKIMREWNLDDIYYNNLLDIESECMNFECDKTEGHFDFTRFLETVIEKLHIFEIAPYEIGDIIKNMEKNINDTKLESTPISKRDITDISSIINEQTQSNIENYINNLSDIANQHITDRWNAVDKRQKMLNKKLEHIQNKMRTVFQQYIKKSIIVGESTEESLQDVKISEHQNSTLKLPTFRQWCSEEEK</sequence>
<protein>
    <submittedName>
        <fullName evidence="1">Uncharacterized protein</fullName>
    </submittedName>
</protein>
<accession>A0A9C7C5F3</accession>
<evidence type="ECO:0000313" key="1">
    <source>
        <dbReference type="EMBL" id="BDT62074.1"/>
    </source>
</evidence>
<proteinExistence type="predicted"/>